<organism evidence="1">
    <name type="scientific">marine metagenome</name>
    <dbReference type="NCBI Taxonomy" id="408172"/>
    <lineage>
        <taxon>unclassified sequences</taxon>
        <taxon>metagenomes</taxon>
        <taxon>ecological metagenomes</taxon>
    </lineage>
</organism>
<evidence type="ECO:0000313" key="1">
    <source>
        <dbReference type="EMBL" id="SVE11441.1"/>
    </source>
</evidence>
<gene>
    <name evidence="1" type="ORF">METZ01_LOCUS464295</name>
</gene>
<reference evidence="1" key="1">
    <citation type="submission" date="2018-05" db="EMBL/GenBank/DDBJ databases">
        <authorList>
            <person name="Lanie J.A."/>
            <person name="Ng W.-L."/>
            <person name="Kazmierczak K.M."/>
            <person name="Andrzejewski T.M."/>
            <person name="Davidsen T.M."/>
            <person name="Wayne K.J."/>
            <person name="Tettelin H."/>
            <person name="Glass J.I."/>
            <person name="Rusch D."/>
            <person name="Podicherti R."/>
            <person name="Tsui H.-C.T."/>
            <person name="Winkler M.E."/>
        </authorList>
    </citation>
    <scope>NUCLEOTIDE SEQUENCE</scope>
</reference>
<sequence>MADQILKLALPTGNLRETVANLLVQSDIKVPGYESGSRVLSATAEDTGIRFRIFREGDI</sequence>
<proteinExistence type="predicted"/>
<name>A0A383AV06_9ZZZZ</name>
<accession>A0A383AV06</accession>
<feature type="non-terminal residue" evidence="1">
    <location>
        <position position="59"/>
    </location>
</feature>
<dbReference type="SUPFAM" id="SSF53850">
    <property type="entry name" value="Periplasmic binding protein-like II"/>
    <property type="match status" value="1"/>
</dbReference>
<dbReference type="AlphaFoldDB" id="A0A383AV06"/>
<dbReference type="EMBL" id="UINC01195050">
    <property type="protein sequence ID" value="SVE11441.1"/>
    <property type="molecule type" value="Genomic_DNA"/>
</dbReference>
<dbReference type="Gene3D" id="3.40.190.10">
    <property type="entry name" value="Periplasmic binding protein-like II"/>
    <property type="match status" value="1"/>
</dbReference>
<protein>
    <recommendedName>
        <fullName evidence="2">ATP phosphoribosyltransferase</fullName>
    </recommendedName>
</protein>
<evidence type="ECO:0008006" key="2">
    <source>
        <dbReference type="Google" id="ProtNLM"/>
    </source>
</evidence>